<keyword evidence="1" id="KW-0479">Metal-binding</keyword>
<proteinExistence type="predicted"/>
<protein>
    <submittedName>
        <fullName evidence="5">4Fe-4S binding protein</fullName>
    </submittedName>
</protein>
<comment type="caution">
    <text evidence="5">The sequence shown here is derived from an EMBL/GenBank/DDBJ whole genome shotgun (WGS) entry which is preliminary data.</text>
</comment>
<dbReference type="InterPro" id="IPR017896">
    <property type="entry name" value="4Fe4S_Fe-S-bd"/>
</dbReference>
<dbReference type="InterPro" id="IPR036527">
    <property type="entry name" value="SCP2_sterol-bd_dom_sf"/>
</dbReference>
<evidence type="ECO:0000259" key="4">
    <source>
        <dbReference type="PROSITE" id="PS51379"/>
    </source>
</evidence>
<name>A0A8J7TLE6_9BACT</name>
<reference evidence="5" key="1">
    <citation type="submission" date="2021-02" db="EMBL/GenBank/DDBJ databases">
        <title>Genome-Resolved Metagenomics of a Microbial Community Performing Photosynthetic Biological Nutrient Removal.</title>
        <authorList>
            <person name="Mcdaniel E.A."/>
        </authorList>
    </citation>
    <scope>NUCLEOTIDE SEQUENCE</scope>
    <source>
        <strain evidence="5">UWPOB_OBS1</strain>
    </source>
</reference>
<dbReference type="Gene3D" id="3.30.70.3270">
    <property type="match status" value="1"/>
</dbReference>
<dbReference type="Proteomes" id="UP000664277">
    <property type="component" value="Unassembled WGS sequence"/>
</dbReference>
<dbReference type="Pfam" id="PF00037">
    <property type="entry name" value="Fer4"/>
    <property type="match status" value="1"/>
</dbReference>
<dbReference type="AlphaFoldDB" id="A0A8J7TLE6"/>
<sequence length="447" mass="50044">MKEVGGSLHSDTEMQPTKLKEIVSEDGTLDYEALKQLALNLGADDVGFVEIDRPSIADEKYELEKIFPAAKSFISIVVRMNQEPIRSSARSIANLEFHHQGEEVNSITRKLVTKLERLGIRALNPSMGFPMEMQRFPGRVWLISHKPIAEAAGLGKKGIHRNIIHPRFGNFILLGTVAIDARISRYDRPIDYNPCFECKLCVSACPVGAIAPTGEFDFSACYTHNYREFMGGFTDWVGTIADSRGRKDYQAKVAPNETASMWQSLSFGPNYKAAYCMSVCPAGDDVIGQFLSGRKEFLDTVVKPLQKMEEPIYVVPDTDAEEYVKKRFPHKTIRLVNNSLIPNTIESFISGLRAVFQRKRASDVDINLHFTFTGKEPAIVGVQICKGKLKVSRTHEGKADLKVTADSSFWIDFLNHRRSIPLGLITGKLRLSGSPIHLLKFQKCFPV</sequence>
<accession>A0A8J7TLE6</accession>
<dbReference type="EMBL" id="JAFLCK010000005">
    <property type="protein sequence ID" value="MBN8659750.1"/>
    <property type="molecule type" value="Genomic_DNA"/>
</dbReference>
<dbReference type="SUPFAM" id="SSF46548">
    <property type="entry name" value="alpha-helical ferredoxin"/>
    <property type="match status" value="1"/>
</dbReference>
<keyword evidence="3" id="KW-0411">Iron-sulfur</keyword>
<organism evidence="5 6">
    <name type="scientific">Candidatus Obscuribacter phosphatis</name>
    <dbReference type="NCBI Taxonomy" id="1906157"/>
    <lineage>
        <taxon>Bacteria</taxon>
        <taxon>Bacillati</taxon>
        <taxon>Candidatus Melainabacteria</taxon>
        <taxon>Candidatus Obscuribacterales</taxon>
        <taxon>Candidatus Obscuribacteraceae</taxon>
        <taxon>Candidatus Obscuribacter</taxon>
    </lineage>
</organism>
<dbReference type="GO" id="GO:0051536">
    <property type="term" value="F:iron-sulfur cluster binding"/>
    <property type="evidence" value="ECO:0007669"/>
    <property type="project" value="UniProtKB-KW"/>
</dbReference>
<evidence type="ECO:0000313" key="6">
    <source>
        <dbReference type="Proteomes" id="UP000664277"/>
    </source>
</evidence>
<evidence type="ECO:0000256" key="2">
    <source>
        <dbReference type="ARBA" id="ARBA00023004"/>
    </source>
</evidence>
<evidence type="ECO:0000256" key="1">
    <source>
        <dbReference type="ARBA" id="ARBA00022723"/>
    </source>
</evidence>
<dbReference type="SUPFAM" id="SSF55718">
    <property type="entry name" value="SCP-like"/>
    <property type="match status" value="1"/>
</dbReference>
<dbReference type="GO" id="GO:0046872">
    <property type="term" value="F:metal ion binding"/>
    <property type="evidence" value="ECO:0007669"/>
    <property type="project" value="UniProtKB-KW"/>
</dbReference>
<dbReference type="PROSITE" id="PS51379">
    <property type="entry name" value="4FE4S_FER_2"/>
    <property type="match status" value="1"/>
</dbReference>
<evidence type="ECO:0000313" key="5">
    <source>
        <dbReference type="EMBL" id="MBN8659750.1"/>
    </source>
</evidence>
<dbReference type="PANTHER" id="PTHR42827">
    <property type="entry name" value="IRON-SULFUR CLUSTER-BINDING PROTEIN-RELATED"/>
    <property type="match status" value="1"/>
</dbReference>
<keyword evidence="2" id="KW-0408">Iron</keyword>
<dbReference type="Gene3D" id="3.30.1050.10">
    <property type="entry name" value="SCP2 sterol-binding domain"/>
    <property type="match status" value="1"/>
</dbReference>
<gene>
    <name evidence="5" type="ORF">J0M35_05270</name>
</gene>
<feature type="domain" description="4Fe-4S ferredoxin-type" evidence="4">
    <location>
        <begin position="186"/>
        <end position="215"/>
    </location>
</feature>
<dbReference type="InterPro" id="IPR017900">
    <property type="entry name" value="4Fe4S_Fe_S_CS"/>
</dbReference>
<dbReference type="PANTHER" id="PTHR42827:SF1">
    <property type="entry name" value="IRON-SULFUR CLUSTER-BINDING PROTEIN"/>
    <property type="match status" value="1"/>
</dbReference>
<dbReference type="PROSITE" id="PS00198">
    <property type="entry name" value="4FE4S_FER_1"/>
    <property type="match status" value="1"/>
</dbReference>
<evidence type="ECO:0000256" key="3">
    <source>
        <dbReference type="ARBA" id="ARBA00023014"/>
    </source>
</evidence>